<evidence type="ECO:0000256" key="1">
    <source>
        <dbReference type="SAM" id="MobiDB-lite"/>
    </source>
</evidence>
<dbReference type="SUPFAM" id="SSF56601">
    <property type="entry name" value="beta-lactamase/transpeptidase-like"/>
    <property type="match status" value="1"/>
</dbReference>
<feature type="domain" description="Penicillin-binding protein transpeptidase" evidence="2">
    <location>
        <begin position="304"/>
        <end position="576"/>
    </location>
</feature>
<dbReference type="Proteomes" id="UP000272474">
    <property type="component" value="Unassembled WGS sequence"/>
</dbReference>
<dbReference type="GO" id="GO:0005886">
    <property type="term" value="C:plasma membrane"/>
    <property type="evidence" value="ECO:0007669"/>
    <property type="project" value="TreeGrafter"/>
</dbReference>
<keyword evidence="4" id="KW-1185">Reference proteome</keyword>
<comment type="caution">
    <text evidence="3">The sequence shown here is derived from an EMBL/GenBank/DDBJ whole genome shotgun (WGS) entry which is preliminary data.</text>
</comment>
<sequence>MGSRRRVAVVSGVCAAAVAVALGAYSLLGGEGGTSNVAAASDGDAAGAASAGPPTAEEVTATAAAFLRAWQAGDAAAAAALTDDPRAAEAALGGLAGHVSLSGLRLTPGTPAGGEPGRVPFSFAAHVSYDPAQAEDAEESGGSGQSAGAGESGDGAPGGGGSATEPVEWGYDSELTVVRDEASGEPVVAWSPEVLYPGLAEGQAIEAGPLAEEAPIQVLDVNGEELTAEEHPALAGVLSDIRERYAEEAGASAGAELRIVDEDGERVEQLLELEEPAAGEVPTTIDPVLQRAAEQSVAEHGTAAVVAIQPSTGAIRALANAPADGFDTALEGSYAPGSTFKIVTASLLIDRGLASADAPHPCPKTFEFGGWPFHNDDDFEIEGGTFADSFAASCNTAFISQAPELSDSDLGDQARDVFGLGLTWSVGVTSMDGQVPTQHDAQMAASLIGQGGVRMNPLNMASVSATVQHGSFLQPYLVPPDFDGRTLAQAARTLSSSTQSQLRQLMHRTAVSGTAAEAMAGVGGDFGAKTGSAEVDGQERPNAWFTAYRDDLAAAAVVPDSGHGGDNAGPIVADVLTAAP</sequence>
<dbReference type="GO" id="GO:0071972">
    <property type="term" value="F:peptidoglycan L,D-transpeptidase activity"/>
    <property type="evidence" value="ECO:0007669"/>
    <property type="project" value="TreeGrafter"/>
</dbReference>
<dbReference type="GO" id="GO:0071555">
    <property type="term" value="P:cell wall organization"/>
    <property type="evidence" value="ECO:0007669"/>
    <property type="project" value="TreeGrafter"/>
</dbReference>
<dbReference type="OrthoDB" id="5241017at2"/>
<accession>A0A3A9YP01</accession>
<protein>
    <submittedName>
        <fullName evidence="3">Penicillin-binding protein</fullName>
    </submittedName>
</protein>
<reference evidence="3 4" key="1">
    <citation type="journal article" date="2014" name="Int. J. Syst. Evol. Microbiol.">
        <title>Streptomyces hoynatensis sp. nov., isolated from deep marine sediment.</title>
        <authorList>
            <person name="Veyisoglu A."/>
            <person name="Sahin N."/>
        </authorList>
    </citation>
    <scope>NUCLEOTIDE SEQUENCE [LARGE SCALE GENOMIC DNA]</scope>
    <source>
        <strain evidence="3 4">KCTC 29097</strain>
    </source>
</reference>
<dbReference type="Gene3D" id="3.40.710.10">
    <property type="entry name" value="DD-peptidase/beta-lactamase superfamily"/>
    <property type="match status" value="1"/>
</dbReference>
<dbReference type="RefSeq" id="WP_120684261.1">
    <property type="nucleotide sequence ID" value="NZ_RBAL01000022.1"/>
</dbReference>
<evidence type="ECO:0000313" key="4">
    <source>
        <dbReference type="Proteomes" id="UP000272474"/>
    </source>
</evidence>
<dbReference type="GO" id="GO:0008658">
    <property type="term" value="F:penicillin binding"/>
    <property type="evidence" value="ECO:0007669"/>
    <property type="project" value="InterPro"/>
</dbReference>
<dbReference type="InterPro" id="IPR001460">
    <property type="entry name" value="PCN-bd_Tpept"/>
</dbReference>
<dbReference type="PANTHER" id="PTHR30627">
    <property type="entry name" value="PEPTIDOGLYCAN D,D-TRANSPEPTIDASE"/>
    <property type="match status" value="1"/>
</dbReference>
<dbReference type="PANTHER" id="PTHR30627:SF24">
    <property type="entry name" value="PENICILLIN-BINDING PROTEIN 4B"/>
    <property type="match status" value="1"/>
</dbReference>
<gene>
    <name evidence="3" type="ORF">D7294_26775</name>
</gene>
<evidence type="ECO:0000259" key="2">
    <source>
        <dbReference type="Pfam" id="PF00905"/>
    </source>
</evidence>
<proteinExistence type="predicted"/>
<feature type="compositionally biased region" description="Gly residues" evidence="1">
    <location>
        <begin position="141"/>
        <end position="162"/>
    </location>
</feature>
<name>A0A3A9YP01_9ACTN</name>
<feature type="region of interest" description="Disordered" evidence="1">
    <location>
        <begin position="131"/>
        <end position="167"/>
    </location>
</feature>
<evidence type="ECO:0000313" key="3">
    <source>
        <dbReference type="EMBL" id="RKN37760.1"/>
    </source>
</evidence>
<dbReference type="EMBL" id="RBAL01000022">
    <property type="protein sequence ID" value="RKN37760.1"/>
    <property type="molecule type" value="Genomic_DNA"/>
</dbReference>
<dbReference type="InterPro" id="IPR050515">
    <property type="entry name" value="Beta-lactam/transpept"/>
</dbReference>
<dbReference type="AlphaFoldDB" id="A0A3A9YP01"/>
<organism evidence="3 4">
    <name type="scientific">Streptomyces hoynatensis</name>
    <dbReference type="NCBI Taxonomy" id="1141874"/>
    <lineage>
        <taxon>Bacteria</taxon>
        <taxon>Bacillati</taxon>
        <taxon>Actinomycetota</taxon>
        <taxon>Actinomycetes</taxon>
        <taxon>Kitasatosporales</taxon>
        <taxon>Streptomycetaceae</taxon>
        <taxon>Streptomyces</taxon>
    </lineage>
</organism>
<dbReference type="InterPro" id="IPR012338">
    <property type="entry name" value="Beta-lactam/transpept-like"/>
</dbReference>
<dbReference type="Pfam" id="PF00905">
    <property type="entry name" value="Transpeptidase"/>
    <property type="match status" value="1"/>
</dbReference>